<sequence>MYRNMPVDLVLVRHGESEGNLAQKLAKTGDSSQWSQHFRDRHNSLYRLTDRGRLQARVAGEYLRRHISPQFDRYFTSEYVRAIETAAMLDLPQARWMTEMYLRERDRGLLAGMTKEEREAAHPHAMNRAKRDALYWQPPGGESIANLCLRIDRVIDAMRENCSGLRVIIVCHGGVIKAFRALIERVKQRERADVVGEEGEGKFWNKIHNGQIVWYTRRDPVNGYICSKYNWVKSVCPWDLSRSSNFWRTLRRPVYTNEDLLLSVQQVPQLVNLPMRPADVMELSNVDGGAGASLWWGSAAAGHGGGMHGLGADEDDEAASDDAEDEGAALDYFAHPAEAVAAAAASEEQQRQREGSLGLGGQRVAFDQEEEEEEDEEDARQRVGGRKPSSLETTGEMGTPVSLVANSHHQQAEQEGERQAGGGLASARFVNSQSSPCFLPPSDVLSSESIRGMAGNGIAPAGGRGGRGRRGVGGGAASVPRGGSSRMMTTSYSFYQTPPPSRPSWKSQSQSPPRRGWNATATDDAQHHPRPVLRPKGQGGDVCDPSEFEVHPALPATAAHEIQSLEGKKEKKEKEEDEEIMFLPPELARMMQTQMHGGVFVRSHQAHLYPHHAVAAASGHPRELPSKTVSASSMHGGRGVTQREGQIPPTRLAAESEPTDAVPTCKSADVMGEQRIPTQGATTGYRNQGIGLSVTVPPPAAQYNTVVPPYATAPFIPVPAHLHIGGVSQAPSDSNASSPTPSPLPFASASPTQAFEKEGVMIVGGGAVRSRAPAEVRPVNDAAAEGPIGTATGGSVERDRDREVRQGSLGGPPAGPKDASGSRKVVVPPRAGLKERGLQEVGVKRESSLPNSGTEGVGGSGGESRSRTQKVPAAFHLMHASSSSGLGGSGAGSRESPPSASPFGSIPLRVGSGLLRNEETERERETGLEARGGDGGALVSAEAETVQKRRLSYANAEGGDSSVRERGERVGDVVAHGILSPQRKTDTGVRARRGSRNEDLAESLSLLQAVVQQDRERGVSGGGSGVPAVNQEARSRSFSLDLHSQALENGGVAGRRGEEAEGAGRGGVGGTQRGQGGRERASNTSGPNGRLPPPTAHQRGRGGEESSPRSEYDAAQGARARAGLDAGPSVSTRERVGTVDAGEIGQQVGKKGQSQQRRGSQGAGGTEGQSMPSKANGHLEKGPSASASGSDSMGMAVLPFEGSSSSSLDPLSSSPTIRLSPGGRPSLQNVSLHQRGGGGSLSAVSANSSGPAVHGVGASRQIKASIDAARRLGSGRMSDDDESVESAEGGHGGR</sequence>
<keyword evidence="3" id="KW-0324">Glycolysis</keyword>
<accession>A0A0G4I7I0</accession>
<feature type="compositionally biased region" description="Basic and acidic residues" evidence="7">
    <location>
        <begin position="1101"/>
        <end position="1112"/>
    </location>
</feature>
<dbReference type="EMBL" id="CDMZ01005470">
    <property type="protein sequence ID" value="CEM53019.1"/>
    <property type="molecule type" value="Genomic_DNA"/>
</dbReference>
<feature type="compositionally biased region" description="Low complexity" evidence="7">
    <location>
        <begin position="1145"/>
        <end position="1160"/>
    </location>
</feature>
<evidence type="ECO:0000256" key="1">
    <source>
        <dbReference type="ARBA" id="ARBA00006717"/>
    </source>
</evidence>
<evidence type="ECO:0000256" key="6">
    <source>
        <dbReference type="PIRSR" id="PIRSR613078-2"/>
    </source>
</evidence>
<feature type="region of interest" description="Disordered" evidence="7">
    <location>
        <begin position="1013"/>
        <end position="1294"/>
    </location>
</feature>
<dbReference type="PANTHER" id="PTHR11931">
    <property type="entry name" value="PHOSPHOGLYCERATE MUTASE"/>
    <property type="match status" value="1"/>
</dbReference>
<feature type="region of interest" description="Disordered" evidence="7">
    <location>
        <begin position="617"/>
        <end position="646"/>
    </location>
</feature>
<proteinExistence type="inferred from homology"/>
<evidence type="ECO:0000256" key="7">
    <source>
        <dbReference type="SAM" id="MobiDB-lite"/>
    </source>
</evidence>
<feature type="region of interest" description="Disordered" evidence="7">
    <location>
        <begin position="770"/>
        <end position="938"/>
    </location>
</feature>
<name>A0A0G4I7I0_9ALVE</name>
<feature type="compositionally biased region" description="Low complexity" evidence="7">
    <location>
        <begin position="1203"/>
        <end position="1215"/>
    </location>
</feature>
<evidence type="ECO:0000256" key="3">
    <source>
        <dbReference type="ARBA" id="ARBA00023152"/>
    </source>
</evidence>
<feature type="compositionally biased region" description="Low complexity" evidence="7">
    <location>
        <begin position="477"/>
        <end position="486"/>
    </location>
</feature>
<dbReference type="CDD" id="cd07067">
    <property type="entry name" value="HP_PGM_like"/>
    <property type="match status" value="1"/>
</dbReference>
<dbReference type="VEuPathDB" id="CryptoDB:Cvel_1945"/>
<feature type="compositionally biased region" description="Low complexity" evidence="7">
    <location>
        <begin position="1184"/>
        <end position="1196"/>
    </location>
</feature>
<evidence type="ECO:0000256" key="5">
    <source>
        <dbReference type="PIRSR" id="PIRSR613078-1"/>
    </source>
</evidence>
<feature type="binding site" evidence="6">
    <location>
        <begin position="13"/>
        <end position="20"/>
    </location>
    <ligand>
        <name>substrate</name>
    </ligand>
</feature>
<evidence type="ECO:0000256" key="2">
    <source>
        <dbReference type="ARBA" id="ARBA00012028"/>
    </source>
</evidence>
<feature type="active site" description="Tele-phosphohistidine intermediate" evidence="5">
    <location>
        <position position="14"/>
    </location>
</feature>
<feature type="compositionally biased region" description="Basic and acidic residues" evidence="7">
    <location>
        <begin position="796"/>
        <end position="805"/>
    </location>
</feature>
<keyword evidence="4" id="KW-0413">Isomerase</keyword>
<feature type="active site" description="Proton donor/acceptor" evidence="5">
    <location>
        <position position="104"/>
    </location>
</feature>
<evidence type="ECO:0000256" key="4">
    <source>
        <dbReference type="ARBA" id="ARBA00023235"/>
    </source>
</evidence>
<dbReference type="GO" id="GO:0004619">
    <property type="term" value="F:phosphoglycerate mutase activity"/>
    <property type="evidence" value="ECO:0007669"/>
    <property type="project" value="UniProtKB-EC"/>
</dbReference>
<dbReference type="SMART" id="SM00855">
    <property type="entry name" value="PGAM"/>
    <property type="match status" value="1"/>
</dbReference>
<gene>
    <name evidence="8" type="ORF">Cvel_1945</name>
</gene>
<feature type="compositionally biased region" description="Polar residues" evidence="7">
    <location>
        <begin position="487"/>
        <end position="496"/>
    </location>
</feature>
<dbReference type="Pfam" id="PF00300">
    <property type="entry name" value="His_Phos_1"/>
    <property type="match status" value="1"/>
</dbReference>
<dbReference type="EC" id="5.4.2.11" evidence="2"/>
<feature type="compositionally biased region" description="Basic and acidic residues" evidence="7">
    <location>
        <begin position="832"/>
        <end position="847"/>
    </location>
</feature>
<comment type="similarity">
    <text evidence="1">Belongs to the phosphoglycerate mutase family. BPG-dependent PGAM subfamily.</text>
</comment>
<evidence type="ECO:0000313" key="8">
    <source>
        <dbReference type="EMBL" id="CEM53019.1"/>
    </source>
</evidence>
<dbReference type="GO" id="GO:0006096">
    <property type="term" value="P:glycolytic process"/>
    <property type="evidence" value="ECO:0007669"/>
    <property type="project" value="UniProtKB-KW"/>
</dbReference>
<feature type="region of interest" description="Disordered" evidence="7">
    <location>
        <begin position="341"/>
        <end position="397"/>
    </location>
</feature>
<dbReference type="InterPro" id="IPR001345">
    <property type="entry name" value="PG/BPGM_mutase_AS"/>
</dbReference>
<feature type="binding site" evidence="6">
    <location>
        <position position="81"/>
    </location>
    <ligand>
        <name>substrate</name>
    </ligand>
</feature>
<feature type="compositionally biased region" description="Acidic residues" evidence="7">
    <location>
        <begin position="367"/>
        <end position="378"/>
    </location>
</feature>
<feature type="region of interest" description="Disordered" evidence="7">
    <location>
        <begin position="727"/>
        <end position="749"/>
    </location>
</feature>
<feature type="region of interest" description="Disordered" evidence="7">
    <location>
        <begin position="406"/>
        <end position="425"/>
    </location>
</feature>
<feature type="compositionally biased region" description="Polar residues" evidence="7">
    <location>
        <begin position="729"/>
        <end position="739"/>
    </location>
</feature>
<feature type="region of interest" description="Disordered" evidence="7">
    <location>
        <begin position="455"/>
        <end position="577"/>
    </location>
</feature>
<feature type="compositionally biased region" description="Gly residues" evidence="7">
    <location>
        <begin position="460"/>
        <end position="476"/>
    </location>
</feature>
<dbReference type="PROSITE" id="PS00175">
    <property type="entry name" value="PG_MUTASE"/>
    <property type="match status" value="1"/>
</dbReference>
<protein>
    <recommendedName>
        <fullName evidence="2">phosphoglycerate mutase (2,3-diphosphoglycerate-dependent)</fullName>
        <ecNumber evidence="2">5.4.2.11</ecNumber>
    </recommendedName>
</protein>
<feature type="compositionally biased region" description="Basic and acidic residues" evidence="7">
    <location>
        <begin position="916"/>
        <end position="932"/>
    </location>
</feature>
<feature type="compositionally biased region" description="Gly residues" evidence="7">
    <location>
        <begin position="1063"/>
        <end position="1075"/>
    </location>
</feature>
<dbReference type="InterPro" id="IPR005952">
    <property type="entry name" value="Phosphogly_mut1"/>
</dbReference>
<dbReference type="InterPro" id="IPR013078">
    <property type="entry name" value="His_Pase_superF_clade-1"/>
</dbReference>
<feature type="binding site" evidence="6">
    <location>
        <position position="115"/>
    </location>
    <ligand>
        <name>substrate</name>
    </ligand>
</feature>
<dbReference type="Gene3D" id="3.40.50.1240">
    <property type="entry name" value="Phosphoglycerate mutase-like"/>
    <property type="match status" value="1"/>
</dbReference>
<organism evidence="8">
    <name type="scientific">Chromera velia CCMP2878</name>
    <dbReference type="NCBI Taxonomy" id="1169474"/>
    <lineage>
        <taxon>Eukaryota</taxon>
        <taxon>Sar</taxon>
        <taxon>Alveolata</taxon>
        <taxon>Colpodellida</taxon>
        <taxon>Chromeraceae</taxon>
        <taxon>Chromera</taxon>
    </lineage>
</organism>
<dbReference type="SUPFAM" id="SSF53254">
    <property type="entry name" value="Phosphoglycerate mutase-like"/>
    <property type="match status" value="1"/>
</dbReference>
<reference evidence="8" key="1">
    <citation type="submission" date="2014-11" db="EMBL/GenBank/DDBJ databases">
        <authorList>
            <person name="Otto D Thomas"/>
            <person name="Naeem Raeece"/>
        </authorList>
    </citation>
    <scope>NUCLEOTIDE SEQUENCE</scope>
</reference>
<dbReference type="InterPro" id="IPR029033">
    <property type="entry name" value="His_PPase_superfam"/>
</dbReference>